<dbReference type="Proteomes" id="UP000014500">
    <property type="component" value="Unassembled WGS sequence"/>
</dbReference>
<evidence type="ECO:0000313" key="1">
    <source>
        <dbReference type="EnsemblMetazoa" id="SMAR003506-PA"/>
    </source>
</evidence>
<organism evidence="1 2">
    <name type="scientific">Strigamia maritima</name>
    <name type="common">European centipede</name>
    <name type="synonym">Geophilus maritimus</name>
    <dbReference type="NCBI Taxonomy" id="126957"/>
    <lineage>
        <taxon>Eukaryota</taxon>
        <taxon>Metazoa</taxon>
        <taxon>Ecdysozoa</taxon>
        <taxon>Arthropoda</taxon>
        <taxon>Myriapoda</taxon>
        <taxon>Chilopoda</taxon>
        <taxon>Pleurostigmophora</taxon>
        <taxon>Geophilomorpha</taxon>
        <taxon>Linotaeniidae</taxon>
        <taxon>Strigamia</taxon>
    </lineage>
</organism>
<dbReference type="EnsemblMetazoa" id="SMAR003506-RA">
    <property type="protein sequence ID" value="SMAR003506-PA"/>
    <property type="gene ID" value="SMAR003506"/>
</dbReference>
<sequence length="320" mass="37658">MLRVKHRRFSNFRTPKAPTLSILGKNITYYQQRLSRSSSQTQDLNGHFYSTIWKLMPKNDPDVNVGQCLRTQQTLFDLRNHKLIDNHRYRLVYFYLYFTCQTHAITLLWRQLSYKDLTNVFDWFHAIYLTKKVNMFCFGGGSGCEIVGFYQYLKSFEIDAVFHCNIIDPYDWYNETDSLFPSIDPNLSIPTYYKFGFFQIHPYFYVKNRALNELHNADVITVGSYLSSFNAISSEVLLHFKFLLDHMKSSAMLFFFDKAELGFLEAMRGIAESAGLMKIDEVEDVTFSVPEHEEEAMKAHHFPIYPRTQFRACAGLWQKL</sequence>
<keyword evidence="2" id="KW-1185">Reference proteome</keyword>
<reference evidence="2" key="1">
    <citation type="submission" date="2011-05" db="EMBL/GenBank/DDBJ databases">
        <authorList>
            <person name="Richards S.R."/>
            <person name="Qu J."/>
            <person name="Jiang H."/>
            <person name="Jhangiani S.N."/>
            <person name="Agravi P."/>
            <person name="Goodspeed R."/>
            <person name="Gross S."/>
            <person name="Mandapat C."/>
            <person name="Jackson L."/>
            <person name="Mathew T."/>
            <person name="Pu L."/>
            <person name="Thornton R."/>
            <person name="Saada N."/>
            <person name="Wilczek-Boney K.B."/>
            <person name="Lee S."/>
            <person name="Kovar C."/>
            <person name="Wu Y."/>
            <person name="Scherer S.E."/>
            <person name="Worley K.C."/>
            <person name="Muzny D.M."/>
            <person name="Gibbs R."/>
        </authorList>
    </citation>
    <scope>NUCLEOTIDE SEQUENCE</scope>
    <source>
        <strain evidence="2">Brora</strain>
    </source>
</reference>
<dbReference type="HOGENOM" id="CLU_992382_0_0_1"/>
<name>T1IR24_STRMM</name>
<reference evidence="1" key="2">
    <citation type="submission" date="2015-02" db="UniProtKB">
        <authorList>
            <consortium name="EnsemblMetazoa"/>
        </authorList>
    </citation>
    <scope>IDENTIFICATION</scope>
</reference>
<protein>
    <submittedName>
        <fullName evidence="1">Uncharacterized protein</fullName>
    </submittedName>
</protein>
<dbReference type="AlphaFoldDB" id="T1IR24"/>
<dbReference type="PhylomeDB" id="T1IR24"/>
<evidence type="ECO:0000313" key="2">
    <source>
        <dbReference type="Proteomes" id="UP000014500"/>
    </source>
</evidence>
<accession>T1IR24</accession>
<proteinExistence type="predicted"/>
<dbReference type="EMBL" id="JH431327">
    <property type="status" value="NOT_ANNOTATED_CDS"/>
    <property type="molecule type" value="Genomic_DNA"/>
</dbReference>